<gene>
    <name evidence="1" type="ORF">JOE42_000393</name>
</gene>
<evidence type="ECO:0000313" key="2">
    <source>
        <dbReference type="Proteomes" id="UP000703038"/>
    </source>
</evidence>
<name>A0ABS2KPV9_9NOCA</name>
<reference evidence="1 2" key="1">
    <citation type="submission" date="2021-01" db="EMBL/GenBank/DDBJ databases">
        <title>Genomics of switchgrass bacterial isolates.</title>
        <authorList>
            <person name="Shade A."/>
        </authorList>
    </citation>
    <scope>NUCLEOTIDE SEQUENCE [LARGE SCALE GENOMIC DNA]</scope>
    <source>
        <strain evidence="1 2">PvP111</strain>
    </source>
</reference>
<protein>
    <submittedName>
        <fullName evidence="1">Uncharacterized protein YjbJ (UPF0337 family)</fullName>
    </submittedName>
</protein>
<evidence type="ECO:0000313" key="1">
    <source>
        <dbReference type="EMBL" id="MBM7413660.1"/>
    </source>
</evidence>
<keyword evidence="2" id="KW-1185">Reference proteome</keyword>
<proteinExistence type="predicted"/>
<organism evidence="1 2">
    <name type="scientific">Rhodococcoides corynebacterioides</name>
    <dbReference type="NCBI Taxonomy" id="53972"/>
    <lineage>
        <taxon>Bacteria</taxon>
        <taxon>Bacillati</taxon>
        <taxon>Actinomycetota</taxon>
        <taxon>Actinomycetes</taxon>
        <taxon>Mycobacteriales</taxon>
        <taxon>Nocardiaceae</taxon>
        <taxon>Rhodococcoides</taxon>
    </lineage>
</organism>
<sequence length="62" mass="6701">MALVDNLKKLIGQGKKAAAQNSDKIEKAVDKAADFADKKTQGKYADKIDKVQDAAKKAIPEK</sequence>
<dbReference type="RefSeq" id="WP_042575922.1">
    <property type="nucleotide sequence ID" value="NZ_JAFBBK010000001.1"/>
</dbReference>
<dbReference type="InterPro" id="IPR028037">
    <property type="entry name" value="Antitoxin_Rv0909/MT0933"/>
</dbReference>
<comment type="caution">
    <text evidence="1">The sequence shown here is derived from an EMBL/GenBank/DDBJ whole genome shotgun (WGS) entry which is preliminary data.</text>
</comment>
<dbReference type="Proteomes" id="UP000703038">
    <property type="component" value="Unassembled WGS sequence"/>
</dbReference>
<dbReference type="EMBL" id="JAFBBK010000001">
    <property type="protein sequence ID" value="MBM7413660.1"/>
    <property type="molecule type" value="Genomic_DNA"/>
</dbReference>
<accession>A0ABS2KPV9</accession>
<dbReference type="Pfam" id="PF14013">
    <property type="entry name" value="MT0933_antitox"/>
    <property type="match status" value="1"/>
</dbReference>